<gene>
    <name evidence="7" type="ORF">AABB31_11115</name>
</gene>
<keyword evidence="5" id="KW-0029">Amino-acid transport</keyword>
<dbReference type="GO" id="GO:0016887">
    <property type="term" value="F:ATP hydrolysis activity"/>
    <property type="evidence" value="ECO:0007669"/>
    <property type="project" value="InterPro"/>
</dbReference>
<dbReference type="PANTHER" id="PTHR43820:SF4">
    <property type="entry name" value="HIGH-AFFINITY BRANCHED-CHAIN AMINO ACID TRANSPORT ATP-BINDING PROTEIN LIVF"/>
    <property type="match status" value="1"/>
</dbReference>
<sequence length="234" mass="24430">MLKISNLTLKTATRTVINDVSLEVPEGKIVALLGPNGAGKSELVAGIAGVMPLTSGAVAVGDTFVNGKGVQAIRAAGIAGVPEGHQVLTGLNVHDNLRAAGPMLSDADLADEVAAVYATFPELKKISGRMAGALSGGQQQMVALGQALVARPKYLMIDEMSLGLAPVIIERLIGVLHTLRDRGIGILLIEQFTHLALDVADFCYVLSGGQVRFSGLPAELKQDRRILENAYLGT</sequence>
<name>A0AAN0MDQ5_9RHOB</name>
<evidence type="ECO:0000256" key="5">
    <source>
        <dbReference type="ARBA" id="ARBA00022970"/>
    </source>
</evidence>
<proteinExistence type="inferred from homology"/>
<dbReference type="SMART" id="SM00382">
    <property type="entry name" value="AAA"/>
    <property type="match status" value="1"/>
</dbReference>
<evidence type="ECO:0000256" key="2">
    <source>
        <dbReference type="ARBA" id="ARBA00022448"/>
    </source>
</evidence>
<protein>
    <submittedName>
        <fullName evidence="7">ABC transporter ATP-binding protein</fullName>
    </submittedName>
</protein>
<dbReference type="AlphaFoldDB" id="A0AAN0MDQ5"/>
<reference evidence="8" key="1">
    <citation type="submission" date="2024-04" db="EMBL/GenBank/DDBJ databases">
        <title>Phylogenomic analyses of a clade within the roseobacter group suggest taxonomic reassignments of species of the genera Aestuariivita, Citreicella, Loktanella, Nautella, Pelagibaca, Ruegeria, Thalassobius, Thiobacimonas and Tropicibacter, and the proposal o.</title>
        <authorList>
            <person name="Jeon C.O."/>
        </authorList>
    </citation>
    <scope>NUCLEOTIDE SEQUENCE [LARGE SCALE GENOMIC DNA]</scope>
    <source>
        <strain evidence="8">SS1-5</strain>
    </source>
</reference>
<dbReference type="GO" id="GO:0005524">
    <property type="term" value="F:ATP binding"/>
    <property type="evidence" value="ECO:0007669"/>
    <property type="project" value="UniProtKB-KW"/>
</dbReference>
<organism evidence="7 8">
    <name type="scientific">Yoonia rhodophyticola</name>
    <dbReference type="NCBI Taxonomy" id="3137370"/>
    <lineage>
        <taxon>Bacteria</taxon>
        <taxon>Pseudomonadati</taxon>
        <taxon>Pseudomonadota</taxon>
        <taxon>Alphaproteobacteria</taxon>
        <taxon>Rhodobacterales</taxon>
        <taxon>Paracoccaceae</taxon>
        <taxon>Yoonia</taxon>
    </lineage>
</organism>
<dbReference type="EMBL" id="CP151767">
    <property type="protein sequence ID" value="WZU69340.1"/>
    <property type="molecule type" value="Genomic_DNA"/>
</dbReference>
<dbReference type="InterPro" id="IPR027417">
    <property type="entry name" value="P-loop_NTPase"/>
</dbReference>
<dbReference type="PROSITE" id="PS50893">
    <property type="entry name" value="ABC_TRANSPORTER_2"/>
    <property type="match status" value="1"/>
</dbReference>
<feature type="domain" description="ABC transporter" evidence="6">
    <location>
        <begin position="2"/>
        <end position="233"/>
    </location>
</feature>
<reference evidence="7 8" key="2">
    <citation type="submission" date="2024-08" db="EMBL/GenBank/DDBJ databases">
        <title>Phylogenomic analyses of a clade within the roseobacter group suggest taxonomic reassignments of species of the genera Aestuariivita, Citreicella, Loktanella, Nautella, Pelagibaca, Ruegeria, Thalassobius, Thiobacimonas and Tropicibacter, and the proposal o.</title>
        <authorList>
            <person name="Jeon C.O."/>
        </authorList>
    </citation>
    <scope>NUCLEOTIDE SEQUENCE [LARGE SCALE GENOMIC DNA]</scope>
    <source>
        <strain evidence="7 8">SS1-5</strain>
    </source>
</reference>
<dbReference type="KEGG" id="yrh:AABB31_11115"/>
<dbReference type="GO" id="GO:0015807">
    <property type="term" value="P:L-amino acid transport"/>
    <property type="evidence" value="ECO:0007669"/>
    <property type="project" value="TreeGrafter"/>
</dbReference>
<dbReference type="InterPro" id="IPR003439">
    <property type="entry name" value="ABC_transporter-like_ATP-bd"/>
</dbReference>
<evidence type="ECO:0000259" key="6">
    <source>
        <dbReference type="PROSITE" id="PS50893"/>
    </source>
</evidence>
<evidence type="ECO:0000256" key="1">
    <source>
        <dbReference type="ARBA" id="ARBA00005417"/>
    </source>
</evidence>
<dbReference type="InterPro" id="IPR003593">
    <property type="entry name" value="AAA+_ATPase"/>
</dbReference>
<keyword evidence="8" id="KW-1185">Reference proteome</keyword>
<evidence type="ECO:0000256" key="3">
    <source>
        <dbReference type="ARBA" id="ARBA00022741"/>
    </source>
</evidence>
<dbReference type="RefSeq" id="WP_342078632.1">
    <property type="nucleotide sequence ID" value="NZ_CP151767.2"/>
</dbReference>
<dbReference type="Proteomes" id="UP001470809">
    <property type="component" value="Chromosome"/>
</dbReference>
<dbReference type="SUPFAM" id="SSF52540">
    <property type="entry name" value="P-loop containing nucleoside triphosphate hydrolases"/>
    <property type="match status" value="1"/>
</dbReference>
<dbReference type="InterPro" id="IPR017871">
    <property type="entry name" value="ABC_transporter-like_CS"/>
</dbReference>
<dbReference type="PANTHER" id="PTHR43820">
    <property type="entry name" value="HIGH-AFFINITY BRANCHED-CHAIN AMINO ACID TRANSPORT ATP-BINDING PROTEIN LIVF"/>
    <property type="match status" value="1"/>
</dbReference>
<evidence type="ECO:0000256" key="4">
    <source>
        <dbReference type="ARBA" id="ARBA00022840"/>
    </source>
</evidence>
<dbReference type="PROSITE" id="PS00211">
    <property type="entry name" value="ABC_TRANSPORTER_1"/>
    <property type="match status" value="1"/>
</dbReference>
<dbReference type="Gene3D" id="3.40.50.300">
    <property type="entry name" value="P-loop containing nucleotide triphosphate hydrolases"/>
    <property type="match status" value="1"/>
</dbReference>
<keyword evidence="2" id="KW-0813">Transport</keyword>
<dbReference type="Pfam" id="PF00005">
    <property type="entry name" value="ABC_tran"/>
    <property type="match status" value="1"/>
</dbReference>
<keyword evidence="4 7" id="KW-0067">ATP-binding</keyword>
<accession>A0AAN0MDQ5</accession>
<evidence type="ECO:0000313" key="7">
    <source>
        <dbReference type="EMBL" id="WZU69340.1"/>
    </source>
</evidence>
<dbReference type="InterPro" id="IPR052156">
    <property type="entry name" value="BCAA_Transport_ATP-bd_LivF"/>
</dbReference>
<evidence type="ECO:0000313" key="8">
    <source>
        <dbReference type="Proteomes" id="UP001470809"/>
    </source>
</evidence>
<dbReference type="GO" id="GO:0015658">
    <property type="term" value="F:branched-chain amino acid transmembrane transporter activity"/>
    <property type="evidence" value="ECO:0007669"/>
    <property type="project" value="TreeGrafter"/>
</dbReference>
<comment type="similarity">
    <text evidence="1">Belongs to the ABC transporter superfamily.</text>
</comment>
<keyword evidence="3" id="KW-0547">Nucleotide-binding</keyword>